<dbReference type="PANTHER" id="PTHR22911">
    <property type="entry name" value="ACYL-MALONYL CONDENSING ENZYME-RELATED"/>
    <property type="match status" value="1"/>
</dbReference>
<keyword evidence="1" id="KW-0472">Membrane</keyword>
<evidence type="ECO:0000313" key="3">
    <source>
        <dbReference type="EMBL" id="MPM43567.1"/>
    </source>
</evidence>
<name>A0A644ZS36_9ZZZZ</name>
<feature type="transmembrane region" description="Helical" evidence="1">
    <location>
        <begin position="90"/>
        <end position="109"/>
    </location>
</feature>
<protein>
    <recommendedName>
        <fullName evidence="2">EamA domain-containing protein</fullName>
    </recommendedName>
</protein>
<accession>A0A644ZS36</accession>
<feature type="transmembrane region" description="Helical" evidence="1">
    <location>
        <begin position="257"/>
        <end position="277"/>
    </location>
</feature>
<feature type="transmembrane region" description="Helical" evidence="1">
    <location>
        <begin position="36"/>
        <end position="54"/>
    </location>
</feature>
<feature type="transmembrane region" description="Helical" evidence="1">
    <location>
        <begin position="12"/>
        <end position="30"/>
    </location>
</feature>
<keyword evidence="1" id="KW-1133">Transmembrane helix</keyword>
<evidence type="ECO:0000256" key="1">
    <source>
        <dbReference type="SAM" id="Phobius"/>
    </source>
</evidence>
<dbReference type="Pfam" id="PF00892">
    <property type="entry name" value="EamA"/>
    <property type="match status" value="1"/>
</dbReference>
<feature type="transmembrane region" description="Helical" evidence="1">
    <location>
        <begin position="121"/>
        <end position="139"/>
    </location>
</feature>
<sequence length="292" mass="30736">MTARRKERIAMARMAICAMMWSIAGIFIKQIDWNPFVIAGYRSLLGAGVLFVYMRATGQRLRISRNALINMVFMAGTFLAFISANKLTTAANAIVLQFTAPIFILLYAALFQRKPMAARDYVAVVCTFGGIAIFFMGGLKAGNLAGNAVAVLSGVLFAGIFLSVGGAKPEEKMSGMLLGHLLTAAVGIPVSLLQPITPTPRAVVSLVILGIVQLGIPYILLGLASDSCPPLACCLIGALEPLLNPVWVFLFDGERPGVASLLGGVIVIASVTVHSILRDRSAAEAPAGETAG</sequence>
<dbReference type="GO" id="GO:0016020">
    <property type="term" value="C:membrane"/>
    <property type="evidence" value="ECO:0007669"/>
    <property type="project" value="InterPro"/>
</dbReference>
<dbReference type="SUPFAM" id="SSF103481">
    <property type="entry name" value="Multidrug resistance efflux transporter EmrE"/>
    <property type="match status" value="2"/>
</dbReference>
<organism evidence="3">
    <name type="scientific">bioreactor metagenome</name>
    <dbReference type="NCBI Taxonomy" id="1076179"/>
    <lineage>
        <taxon>unclassified sequences</taxon>
        <taxon>metagenomes</taxon>
        <taxon>ecological metagenomes</taxon>
    </lineage>
</organism>
<dbReference type="InterPro" id="IPR000620">
    <property type="entry name" value="EamA_dom"/>
</dbReference>
<evidence type="ECO:0000259" key="2">
    <source>
        <dbReference type="Pfam" id="PF00892"/>
    </source>
</evidence>
<dbReference type="AlphaFoldDB" id="A0A644ZS36"/>
<reference evidence="3" key="1">
    <citation type="submission" date="2019-08" db="EMBL/GenBank/DDBJ databases">
        <authorList>
            <person name="Kucharzyk K."/>
            <person name="Murdoch R.W."/>
            <person name="Higgins S."/>
            <person name="Loffler F."/>
        </authorList>
    </citation>
    <scope>NUCLEOTIDE SEQUENCE</scope>
</reference>
<feature type="transmembrane region" description="Helical" evidence="1">
    <location>
        <begin position="177"/>
        <end position="196"/>
    </location>
</feature>
<feature type="transmembrane region" description="Helical" evidence="1">
    <location>
        <begin position="66"/>
        <end position="84"/>
    </location>
</feature>
<feature type="domain" description="EamA" evidence="2">
    <location>
        <begin position="14"/>
        <end position="135"/>
    </location>
</feature>
<feature type="transmembrane region" description="Helical" evidence="1">
    <location>
        <begin position="202"/>
        <end position="224"/>
    </location>
</feature>
<gene>
    <name evidence="3" type="ORF">SDC9_90244</name>
</gene>
<keyword evidence="1" id="KW-0812">Transmembrane</keyword>
<dbReference type="PANTHER" id="PTHR22911:SF79">
    <property type="entry name" value="MOBA-LIKE NTP TRANSFERASE DOMAIN-CONTAINING PROTEIN"/>
    <property type="match status" value="1"/>
</dbReference>
<dbReference type="EMBL" id="VSSQ01010153">
    <property type="protein sequence ID" value="MPM43567.1"/>
    <property type="molecule type" value="Genomic_DNA"/>
</dbReference>
<feature type="transmembrane region" description="Helical" evidence="1">
    <location>
        <begin position="231"/>
        <end position="251"/>
    </location>
</feature>
<proteinExistence type="predicted"/>
<feature type="transmembrane region" description="Helical" evidence="1">
    <location>
        <begin position="145"/>
        <end position="165"/>
    </location>
</feature>
<comment type="caution">
    <text evidence="3">The sequence shown here is derived from an EMBL/GenBank/DDBJ whole genome shotgun (WGS) entry which is preliminary data.</text>
</comment>
<dbReference type="InterPro" id="IPR037185">
    <property type="entry name" value="EmrE-like"/>
</dbReference>